<keyword evidence="2 4" id="KW-0813">Transport</keyword>
<evidence type="ECO:0000259" key="6">
    <source>
        <dbReference type="Pfam" id="PF12849"/>
    </source>
</evidence>
<evidence type="ECO:0000256" key="1">
    <source>
        <dbReference type="ARBA" id="ARBA00008725"/>
    </source>
</evidence>
<protein>
    <recommendedName>
        <fullName evidence="4">Phosphate-binding protein</fullName>
    </recommendedName>
</protein>
<keyword evidence="5" id="KW-0812">Transmembrane</keyword>
<sequence length="355" mass="38367">MGTGISRISLSVMALAAVVIIGAGVYLASQPQSTPVSVVAGGASFPYPIITKWISEYNKLYPHIQISYQSVGSGAGQNNLFSKTFDFAGSDAPLRDDQLEKYNVIHIPETMGGVVVSYNIPGIGSGLKLTPDVIAKIFQGNITVWNDPEISSLNPNLKLPDKGIVVVRRSDSSGTTYVFTSYLKDASPLWKLGAGTSVNWPVGLAAPQNSGVASVITQTPYSVGYLEFFYAHNNSIPYAAILNKEGQFVMPSLETISNAARAGASLLSKDVRASIVNLPGKDVYPISAFTYLLIYKDLSYMDSNKAKAVVNFIWWVIHDGQNYSEALLYPKLPTEVVKIGEDLLKQVTYQGKPIL</sequence>
<organism evidence="7 8">
    <name type="scientific">Thermoproteota archaeon</name>
    <dbReference type="NCBI Taxonomy" id="2056631"/>
    <lineage>
        <taxon>Archaea</taxon>
        <taxon>Thermoproteota</taxon>
    </lineage>
</organism>
<feature type="domain" description="PBP" evidence="6">
    <location>
        <begin position="30"/>
        <end position="313"/>
    </location>
</feature>
<evidence type="ECO:0000256" key="3">
    <source>
        <dbReference type="ARBA" id="ARBA00022592"/>
    </source>
</evidence>
<dbReference type="GO" id="GO:0043190">
    <property type="term" value="C:ATP-binding cassette (ABC) transporter complex"/>
    <property type="evidence" value="ECO:0007669"/>
    <property type="project" value="InterPro"/>
</dbReference>
<gene>
    <name evidence="7" type="primary">pstS</name>
    <name evidence="7" type="ORF">DSO08_02690</name>
</gene>
<evidence type="ECO:0000313" key="8">
    <source>
        <dbReference type="Proteomes" id="UP000315399"/>
    </source>
</evidence>
<evidence type="ECO:0000313" key="7">
    <source>
        <dbReference type="EMBL" id="TDA39214.1"/>
    </source>
</evidence>
<keyword evidence="5" id="KW-0472">Membrane</keyword>
<dbReference type="InterPro" id="IPR050962">
    <property type="entry name" value="Phosphate-bind_PstS"/>
</dbReference>
<dbReference type="GO" id="GO:0035435">
    <property type="term" value="P:phosphate ion transmembrane transport"/>
    <property type="evidence" value="ECO:0007669"/>
    <property type="project" value="InterPro"/>
</dbReference>
<dbReference type="CDD" id="cd13565">
    <property type="entry name" value="PBP2_PstS"/>
    <property type="match status" value="1"/>
</dbReference>
<dbReference type="NCBIfam" id="TIGR00975">
    <property type="entry name" value="3a0107s03"/>
    <property type="match status" value="1"/>
</dbReference>
<dbReference type="InterPro" id="IPR024370">
    <property type="entry name" value="PBP_domain"/>
</dbReference>
<keyword evidence="5" id="KW-1133">Transmembrane helix</keyword>
<evidence type="ECO:0000256" key="4">
    <source>
        <dbReference type="PIRNR" id="PIRNR002756"/>
    </source>
</evidence>
<dbReference type="InterPro" id="IPR005673">
    <property type="entry name" value="ABC_phos-bd_PstS"/>
</dbReference>
<name>A0A523BEA1_9CREN</name>
<dbReference type="PIRSF" id="PIRSF002756">
    <property type="entry name" value="PstS"/>
    <property type="match status" value="1"/>
</dbReference>
<dbReference type="Gene3D" id="3.40.190.10">
    <property type="entry name" value="Periplasmic binding protein-like II"/>
    <property type="match status" value="2"/>
</dbReference>
<dbReference type="Pfam" id="PF12849">
    <property type="entry name" value="PBP_like_2"/>
    <property type="match status" value="1"/>
</dbReference>
<dbReference type="AlphaFoldDB" id="A0A523BEA1"/>
<feature type="transmembrane region" description="Helical" evidence="5">
    <location>
        <begin position="12"/>
        <end position="29"/>
    </location>
</feature>
<comment type="caution">
    <text evidence="7">The sequence shown here is derived from an EMBL/GenBank/DDBJ whole genome shotgun (WGS) entry which is preliminary data.</text>
</comment>
<dbReference type="Proteomes" id="UP000315399">
    <property type="component" value="Unassembled WGS sequence"/>
</dbReference>
<proteinExistence type="inferred from homology"/>
<dbReference type="SUPFAM" id="SSF53850">
    <property type="entry name" value="Periplasmic binding protein-like II"/>
    <property type="match status" value="1"/>
</dbReference>
<dbReference type="GO" id="GO:0042301">
    <property type="term" value="F:phosphate ion binding"/>
    <property type="evidence" value="ECO:0007669"/>
    <property type="project" value="InterPro"/>
</dbReference>
<evidence type="ECO:0000256" key="2">
    <source>
        <dbReference type="ARBA" id="ARBA00022448"/>
    </source>
</evidence>
<reference evidence="7 8" key="1">
    <citation type="journal article" date="2019" name="Nat. Microbiol.">
        <title>Expanding anaerobic alkane metabolism in the domain of Archaea.</title>
        <authorList>
            <person name="Wang Y."/>
            <person name="Wegener G."/>
            <person name="Hou J."/>
            <person name="Wang F."/>
            <person name="Xiao X."/>
        </authorList>
    </citation>
    <scope>NUCLEOTIDE SEQUENCE [LARGE SCALE GENOMIC DNA]</scope>
    <source>
        <strain evidence="7">WYZ-LMO10</strain>
    </source>
</reference>
<evidence type="ECO:0000256" key="5">
    <source>
        <dbReference type="SAM" id="Phobius"/>
    </source>
</evidence>
<comment type="similarity">
    <text evidence="1 4">Belongs to the PstS family.</text>
</comment>
<accession>A0A523BEA1</accession>
<dbReference type="PANTHER" id="PTHR42996:SF1">
    <property type="entry name" value="PHOSPHATE-BINDING PROTEIN PSTS"/>
    <property type="match status" value="1"/>
</dbReference>
<dbReference type="PANTHER" id="PTHR42996">
    <property type="entry name" value="PHOSPHATE-BINDING PROTEIN PSTS"/>
    <property type="match status" value="1"/>
</dbReference>
<dbReference type="EMBL" id="QNVH01000018">
    <property type="protein sequence ID" value="TDA39214.1"/>
    <property type="molecule type" value="Genomic_DNA"/>
</dbReference>
<keyword evidence="3 4" id="KW-0592">Phosphate transport</keyword>